<sequence length="40" mass="4435">MDRTAADGVAHLVFTGRWATGDDQEIRDHQKPDPGGKKEK</sequence>
<proteinExistence type="predicted"/>
<feature type="region of interest" description="Disordered" evidence="1">
    <location>
        <begin position="18"/>
        <end position="40"/>
    </location>
</feature>
<dbReference type="AlphaFoldDB" id="A0A482LYJ2"/>
<dbReference type="EMBL" id="MH909329">
    <property type="protein sequence ID" value="QBQ66480.1"/>
    <property type="molecule type" value="Genomic_DNA"/>
</dbReference>
<name>A0A482LYJ2_9ENTR</name>
<reference evidence="2" key="1">
    <citation type="submission" date="2018-09" db="EMBL/GenBank/DDBJ databases">
        <authorList>
            <person name="Yuan Q."/>
            <person name="Jiang X."/>
            <person name="Jing Y."/>
            <person name="Cheng Q."/>
            <person name="Zhou D."/>
        </authorList>
    </citation>
    <scope>NUCLEOTIDE SEQUENCE</scope>
    <source>
        <strain evidence="2">150707804</strain>
        <plasmid evidence="2">p707804-3FII</plasmid>
    </source>
</reference>
<accession>A0A482LYJ2</accession>
<evidence type="ECO:0000256" key="1">
    <source>
        <dbReference type="SAM" id="MobiDB-lite"/>
    </source>
</evidence>
<organism evidence="2">
    <name type="scientific">Leclercia adecarboxylata</name>
    <dbReference type="NCBI Taxonomy" id="83655"/>
    <lineage>
        <taxon>Bacteria</taxon>
        <taxon>Pseudomonadati</taxon>
        <taxon>Pseudomonadota</taxon>
        <taxon>Gammaproteobacteria</taxon>
        <taxon>Enterobacterales</taxon>
        <taxon>Enterobacteriaceae</taxon>
        <taxon>Leclercia</taxon>
    </lineage>
</organism>
<keyword evidence="2" id="KW-0614">Plasmid</keyword>
<evidence type="ECO:0000313" key="2">
    <source>
        <dbReference type="EMBL" id="QBQ66480.1"/>
    </source>
</evidence>
<feature type="compositionally biased region" description="Basic and acidic residues" evidence="1">
    <location>
        <begin position="24"/>
        <end position="40"/>
    </location>
</feature>
<geneLocation type="plasmid" evidence="2">
    <name>p707804-3FII</name>
</geneLocation>
<protein>
    <submittedName>
        <fullName evidence="2">Uncharacterized protein</fullName>
    </submittedName>
</protein>